<dbReference type="OrthoDB" id="10020858at2759"/>
<accession>A0A194R2I5</accession>
<dbReference type="PRINTS" id="PR02038">
    <property type="entry name" value="AURORABORA"/>
</dbReference>
<evidence type="ECO:0000256" key="4">
    <source>
        <dbReference type="ARBA" id="ARBA00022776"/>
    </source>
</evidence>
<dbReference type="GO" id="GO:0019901">
    <property type="term" value="F:protein kinase binding"/>
    <property type="evidence" value="ECO:0007669"/>
    <property type="project" value="TreeGrafter"/>
</dbReference>
<dbReference type="AlphaFoldDB" id="A0A194R2I5"/>
<evidence type="ECO:0000256" key="6">
    <source>
        <dbReference type="SAM" id="MobiDB-lite"/>
    </source>
</evidence>
<dbReference type="Pfam" id="PF15280">
    <property type="entry name" value="BORA_N"/>
    <property type="match status" value="1"/>
</dbReference>
<dbReference type="InParanoid" id="A0A194R2I5"/>
<feature type="region of interest" description="Disordered" evidence="6">
    <location>
        <begin position="1"/>
        <end position="23"/>
    </location>
</feature>
<gene>
    <name evidence="7" type="ORF">RR48_15099</name>
</gene>
<dbReference type="Proteomes" id="UP000053240">
    <property type="component" value="Unassembled WGS sequence"/>
</dbReference>
<comment type="similarity">
    <text evidence="1">Belongs to the BORA family.</text>
</comment>
<evidence type="ECO:0000256" key="5">
    <source>
        <dbReference type="ARBA" id="ARBA00023306"/>
    </source>
</evidence>
<proteinExistence type="inferred from homology"/>
<dbReference type="PANTHER" id="PTHR14728:SF2">
    <property type="entry name" value="PROTEIN AURORA BOREALIS"/>
    <property type="match status" value="1"/>
</dbReference>
<keyword evidence="5" id="KW-0131">Cell cycle</keyword>
<name>A0A194R2I5_PAPMA</name>
<keyword evidence="8" id="KW-1185">Reference proteome</keyword>
<dbReference type="GO" id="GO:0051301">
    <property type="term" value="P:cell division"/>
    <property type="evidence" value="ECO:0007669"/>
    <property type="project" value="UniProtKB-KW"/>
</dbReference>
<feature type="region of interest" description="Disordered" evidence="6">
    <location>
        <begin position="355"/>
        <end position="383"/>
    </location>
</feature>
<keyword evidence="4" id="KW-0498">Mitosis</keyword>
<dbReference type="GO" id="GO:0007088">
    <property type="term" value="P:regulation of mitotic nuclear division"/>
    <property type="evidence" value="ECO:0007669"/>
    <property type="project" value="TreeGrafter"/>
</dbReference>
<dbReference type="PANTHER" id="PTHR14728">
    <property type="entry name" value="PROTEIN AURORA BOREALIS"/>
    <property type="match status" value="1"/>
</dbReference>
<sequence>MNTKNDGSNRDCKFTPPTKPKKVRNPFDKALIERLHKPICSPGMCKIYKKKNNGCFKWDIDQASTLVPADIVACSSQFEPSPDPMLEKIAEEASDRFFSQELVVPSPLETSKKVKPLLKKTPNTSVLENSLNTYVTKKDVSVQTVLSLPKNLPHEVEEILQNFCTFTQDQNVSGDYVITANDSFRRQLFFEEHSDTEHYDSEVTDDEVHHDTRPPSSYETHSPIVISPDLSQDLVTKGLKRTFGTPLNKGNVRNNKACLRNKALDVVDFGEPCFSPIEFRTPKRMDQESATSSSLASASISPVNKPSSDEEKNAFTSPESDTMATCLDCIIPEPERQKQYPCFCKISTNKLSLKRSASLKDSPTKARRGSNLSMEKRSLSMSSLNRSRSVQKLDFSMDMSIDGSIHNCSQEESESGQNQGAQEAWSIVEDSSIKNLVKLELFKEQSCDIQSSTKLDSAKLHILEETPIKGKSKHSVLSHEISKIRSCITTSPSHMSLDNSLDSSENSLSLEDKKIDFNNVDLKFLTDLSQLNYNNKNVTTVGESSCSFKRIDSGFNENTFYANASSYYESAIKPSELTVTETSKNINHSALKEISNVTWMRVDSGFKDETSTDSTQFYTSNENSNLKFTGFRFTEAKLEDKENVDSFVNAMNKNVLSMSDIFTEDMKLNCNSSSTPSKNKSRRVNS</sequence>
<evidence type="ECO:0000256" key="1">
    <source>
        <dbReference type="ARBA" id="ARBA00010963"/>
    </source>
</evidence>
<evidence type="ECO:0000256" key="3">
    <source>
        <dbReference type="ARBA" id="ARBA00022618"/>
    </source>
</evidence>
<feature type="compositionally biased region" description="Basic and acidic residues" evidence="6">
    <location>
        <begin position="196"/>
        <end position="213"/>
    </location>
</feature>
<reference evidence="7 8" key="1">
    <citation type="journal article" date="2015" name="Nat. Commun.">
        <title>Outbred genome sequencing and CRISPR/Cas9 gene editing in butterflies.</title>
        <authorList>
            <person name="Li X."/>
            <person name="Fan D."/>
            <person name="Zhang W."/>
            <person name="Liu G."/>
            <person name="Zhang L."/>
            <person name="Zhao L."/>
            <person name="Fang X."/>
            <person name="Chen L."/>
            <person name="Dong Y."/>
            <person name="Chen Y."/>
            <person name="Ding Y."/>
            <person name="Zhao R."/>
            <person name="Feng M."/>
            <person name="Zhu Y."/>
            <person name="Feng Y."/>
            <person name="Jiang X."/>
            <person name="Zhu D."/>
            <person name="Xiang H."/>
            <person name="Feng X."/>
            <person name="Li S."/>
            <person name="Wang J."/>
            <person name="Zhang G."/>
            <person name="Kronforst M.R."/>
            <person name="Wang W."/>
        </authorList>
    </citation>
    <scope>NUCLEOTIDE SEQUENCE [LARGE SCALE GENOMIC DNA]</scope>
    <source>
        <strain evidence="7">Ya'a_city_454_Pm</strain>
        <tissue evidence="7">Whole body</tissue>
    </source>
</reference>
<dbReference type="GO" id="GO:0060236">
    <property type="term" value="P:regulation of mitotic spindle organization"/>
    <property type="evidence" value="ECO:0007669"/>
    <property type="project" value="TreeGrafter"/>
</dbReference>
<organism evidence="7 8">
    <name type="scientific">Papilio machaon</name>
    <name type="common">Old World swallowtail butterfly</name>
    <dbReference type="NCBI Taxonomy" id="76193"/>
    <lineage>
        <taxon>Eukaryota</taxon>
        <taxon>Metazoa</taxon>
        <taxon>Ecdysozoa</taxon>
        <taxon>Arthropoda</taxon>
        <taxon>Hexapoda</taxon>
        <taxon>Insecta</taxon>
        <taxon>Pterygota</taxon>
        <taxon>Neoptera</taxon>
        <taxon>Endopterygota</taxon>
        <taxon>Lepidoptera</taxon>
        <taxon>Glossata</taxon>
        <taxon>Ditrysia</taxon>
        <taxon>Papilionoidea</taxon>
        <taxon>Papilionidae</taxon>
        <taxon>Papilioninae</taxon>
        <taxon>Papilio</taxon>
    </lineage>
</organism>
<dbReference type="InterPro" id="IPR023252">
    <property type="entry name" value="Aurora_borealis_protein"/>
</dbReference>
<dbReference type="KEGG" id="pmac:106714824"/>
<feature type="region of interest" description="Disordered" evidence="6">
    <location>
        <begin position="283"/>
        <end position="319"/>
    </location>
</feature>
<dbReference type="GO" id="GO:0005634">
    <property type="term" value="C:nucleus"/>
    <property type="evidence" value="ECO:0007669"/>
    <property type="project" value="TreeGrafter"/>
</dbReference>
<evidence type="ECO:0000313" key="8">
    <source>
        <dbReference type="Proteomes" id="UP000053240"/>
    </source>
</evidence>
<dbReference type="GO" id="GO:0005737">
    <property type="term" value="C:cytoplasm"/>
    <property type="evidence" value="ECO:0007669"/>
    <property type="project" value="TreeGrafter"/>
</dbReference>
<feature type="compositionally biased region" description="Low complexity" evidence="6">
    <location>
        <begin position="289"/>
        <end position="301"/>
    </location>
</feature>
<evidence type="ECO:0000313" key="7">
    <source>
        <dbReference type="EMBL" id="KPJ11460.1"/>
    </source>
</evidence>
<protein>
    <recommendedName>
        <fullName evidence="2">Protein aurora borealis</fullName>
    </recommendedName>
</protein>
<dbReference type="STRING" id="76193.A0A194R2I5"/>
<evidence type="ECO:0000256" key="2">
    <source>
        <dbReference type="ARBA" id="ARBA00020055"/>
    </source>
</evidence>
<feature type="region of interest" description="Disordered" evidence="6">
    <location>
        <begin position="196"/>
        <end position="225"/>
    </location>
</feature>
<dbReference type="EMBL" id="KQ460883">
    <property type="protein sequence ID" value="KPJ11460.1"/>
    <property type="molecule type" value="Genomic_DNA"/>
</dbReference>
<keyword evidence="3" id="KW-0132">Cell division</keyword>